<dbReference type="PIRSF" id="PIRSF005901">
    <property type="entry name" value="EF-P"/>
    <property type="match status" value="1"/>
</dbReference>
<feature type="domain" description="Elongation factor P C-terminal" evidence="1">
    <location>
        <begin position="166"/>
        <end position="224"/>
    </location>
</feature>
<dbReference type="PANTHER" id="PTHR30053">
    <property type="entry name" value="ELONGATION FACTOR P"/>
    <property type="match status" value="1"/>
</dbReference>
<gene>
    <name evidence="2" type="ORF">HDU87_001633</name>
</gene>
<dbReference type="AlphaFoldDB" id="A0AAD5TMF9"/>
<dbReference type="Proteomes" id="UP001212152">
    <property type="component" value="Unassembled WGS sequence"/>
</dbReference>
<dbReference type="InterPro" id="IPR008991">
    <property type="entry name" value="Translation_prot_SH3-like_sf"/>
</dbReference>
<dbReference type="InterPro" id="IPR013185">
    <property type="entry name" value="Transl_elong_KOW-like"/>
</dbReference>
<dbReference type="InterPro" id="IPR013852">
    <property type="entry name" value="Transl_elong_P/YeiP_CS"/>
</dbReference>
<organism evidence="2 3">
    <name type="scientific">Geranomyces variabilis</name>
    <dbReference type="NCBI Taxonomy" id="109894"/>
    <lineage>
        <taxon>Eukaryota</taxon>
        <taxon>Fungi</taxon>
        <taxon>Fungi incertae sedis</taxon>
        <taxon>Chytridiomycota</taxon>
        <taxon>Chytridiomycota incertae sedis</taxon>
        <taxon>Chytridiomycetes</taxon>
        <taxon>Spizellomycetales</taxon>
        <taxon>Powellomycetaceae</taxon>
        <taxon>Geranomyces</taxon>
    </lineage>
</organism>
<dbReference type="PANTHER" id="PTHR30053:SF14">
    <property type="entry name" value="TRANSLATION ELONGATION FACTOR KOW-LIKE DOMAIN-CONTAINING PROTEIN"/>
    <property type="match status" value="1"/>
</dbReference>
<dbReference type="SMART" id="SM00841">
    <property type="entry name" value="Elong-fact-P_C"/>
    <property type="match status" value="1"/>
</dbReference>
<dbReference type="Gene3D" id="2.40.50.140">
    <property type="entry name" value="Nucleic acid-binding proteins"/>
    <property type="match status" value="2"/>
</dbReference>
<dbReference type="Pfam" id="PF09285">
    <property type="entry name" value="Elong-fact-P_C"/>
    <property type="match status" value="1"/>
</dbReference>
<dbReference type="InterPro" id="IPR015365">
    <property type="entry name" value="Elong-fact-P_C"/>
</dbReference>
<name>A0AAD5TMF9_9FUNG</name>
<dbReference type="EMBL" id="JADGJQ010000014">
    <property type="protein sequence ID" value="KAJ3180985.1"/>
    <property type="molecule type" value="Genomic_DNA"/>
</dbReference>
<evidence type="ECO:0000313" key="3">
    <source>
        <dbReference type="Proteomes" id="UP001212152"/>
    </source>
</evidence>
<dbReference type="GO" id="GO:0043043">
    <property type="term" value="P:peptide biosynthetic process"/>
    <property type="evidence" value="ECO:0007669"/>
    <property type="project" value="InterPro"/>
</dbReference>
<dbReference type="InterPro" id="IPR020599">
    <property type="entry name" value="Transl_elong_fac_P/YeiP"/>
</dbReference>
<evidence type="ECO:0000313" key="2">
    <source>
        <dbReference type="EMBL" id="KAJ3180985.1"/>
    </source>
</evidence>
<protein>
    <recommendedName>
        <fullName evidence="1">Elongation factor P C-terminal domain-containing protein</fullName>
    </recommendedName>
</protein>
<comment type="caution">
    <text evidence="2">The sequence shown here is derived from an EMBL/GenBank/DDBJ whole genome shotgun (WGS) entry which is preliminary data.</text>
</comment>
<dbReference type="SUPFAM" id="SSF50249">
    <property type="entry name" value="Nucleic acid-binding proteins"/>
    <property type="match status" value="1"/>
</dbReference>
<dbReference type="GO" id="GO:0003746">
    <property type="term" value="F:translation elongation factor activity"/>
    <property type="evidence" value="ECO:0007669"/>
    <property type="project" value="TreeGrafter"/>
</dbReference>
<keyword evidence="3" id="KW-1185">Reference proteome</keyword>
<accession>A0AAD5TMF9</accession>
<reference evidence="2" key="1">
    <citation type="submission" date="2020-05" db="EMBL/GenBank/DDBJ databases">
        <title>Phylogenomic resolution of chytrid fungi.</title>
        <authorList>
            <person name="Stajich J.E."/>
            <person name="Amses K."/>
            <person name="Simmons R."/>
            <person name="Seto K."/>
            <person name="Myers J."/>
            <person name="Bonds A."/>
            <person name="Quandt C.A."/>
            <person name="Barry K."/>
            <person name="Liu P."/>
            <person name="Grigoriev I."/>
            <person name="Longcore J.E."/>
            <person name="James T.Y."/>
        </authorList>
    </citation>
    <scope>NUCLEOTIDE SEQUENCE</scope>
    <source>
        <strain evidence="2">JEL0379</strain>
    </source>
</reference>
<dbReference type="PROSITE" id="PS01275">
    <property type="entry name" value="EFP"/>
    <property type="match status" value="1"/>
</dbReference>
<proteinExistence type="predicted"/>
<dbReference type="InterPro" id="IPR014722">
    <property type="entry name" value="Rib_uL2_dom2"/>
</dbReference>
<dbReference type="InterPro" id="IPR012340">
    <property type="entry name" value="NA-bd_OB-fold"/>
</dbReference>
<sequence>MLLRSLHQLQRSPLPLLPLTSSIPHHRLSHHRDIQTAVNTVKRNAVVSHRDRIWLVHGITHHTKGRGGAHYKFDLREIVGGGKLLERFNSGSFVEVLELETKELQYLYHADDLHLIDPKTFEEHVLPMSRFTGGDKAIPFLRPSNPLRVEFHASSPLVAKMPERGTYRVVNTAPAASSGTNPSSKGTTYKEAELETGARIMVPEFVGSGEDVVVDLIEYAYVSRAK</sequence>
<dbReference type="Pfam" id="PF08207">
    <property type="entry name" value="EFP_N"/>
    <property type="match status" value="1"/>
</dbReference>
<dbReference type="GO" id="GO:0005737">
    <property type="term" value="C:cytoplasm"/>
    <property type="evidence" value="ECO:0007669"/>
    <property type="project" value="InterPro"/>
</dbReference>
<dbReference type="SUPFAM" id="SSF50104">
    <property type="entry name" value="Translation proteins SH3-like domain"/>
    <property type="match status" value="1"/>
</dbReference>
<evidence type="ECO:0000259" key="1">
    <source>
        <dbReference type="SMART" id="SM00841"/>
    </source>
</evidence>
<dbReference type="Gene3D" id="2.30.30.30">
    <property type="match status" value="1"/>
</dbReference>